<dbReference type="AlphaFoldDB" id="A0A4C1UDS5"/>
<dbReference type="Proteomes" id="UP000299102">
    <property type="component" value="Unassembled WGS sequence"/>
</dbReference>
<evidence type="ECO:0000313" key="3">
    <source>
        <dbReference type="Proteomes" id="UP000299102"/>
    </source>
</evidence>
<gene>
    <name evidence="2" type="ORF">EVAR_20852_1</name>
</gene>
<evidence type="ECO:0000256" key="1">
    <source>
        <dbReference type="SAM" id="MobiDB-lite"/>
    </source>
</evidence>
<organism evidence="2 3">
    <name type="scientific">Eumeta variegata</name>
    <name type="common">Bagworm moth</name>
    <name type="synonym">Eumeta japonica</name>
    <dbReference type="NCBI Taxonomy" id="151549"/>
    <lineage>
        <taxon>Eukaryota</taxon>
        <taxon>Metazoa</taxon>
        <taxon>Ecdysozoa</taxon>
        <taxon>Arthropoda</taxon>
        <taxon>Hexapoda</taxon>
        <taxon>Insecta</taxon>
        <taxon>Pterygota</taxon>
        <taxon>Neoptera</taxon>
        <taxon>Endopterygota</taxon>
        <taxon>Lepidoptera</taxon>
        <taxon>Glossata</taxon>
        <taxon>Ditrysia</taxon>
        <taxon>Tineoidea</taxon>
        <taxon>Psychidae</taxon>
        <taxon>Oiketicinae</taxon>
        <taxon>Eumeta</taxon>
    </lineage>
</organism>
<keyword evidence="3" id="KW-1185">Reference proteome</keyword>
<feature type="region of interest" description="Disordered" evidence="1">
    <location>
        <begin position="80"/>
        <end position="101"/>
    </location>
</feature>
<proteinExistence type="predicted"/>
<sequence>MNHRLLSRCFEKPLVRRPIKCHASVENKSWKTARAARPARAAKYRCPIVKGSPNRNPIYALRSVLASEWTHETSKRRRFHCAGGAASSPPSVPPYLSRRTEAKRNYSKTPPICLMSLFVVHSDAGGGIAPSLTYPPAHVDGGRSKRRHHSYPWNNARRAEKKNQPLILRNMQ</sequence>
<dbReference type="EMBL" id="BGZK01000162">
    <property type="protein sequence ID" value="GBP24528.1"/>
    <property type="molecule type" value="Genomic_DNA"/>
</dbReference>
<reference evidence="2 3" key="1">
    <citation type="journal article" date="2019" name="Commun. Biol.">
        <title>The bagworm genome reveals a unique fibroin gene that provides high tensile strength.</title>
        <authorList>
            <person name="Kono N."/>
            <person name="Nakamura H."/>
            <person name="Ohtoshi R."/>
            <person name="Tomita M."/>
            <person name="Numata K."/>
            <person name="Arakawa K."/>
        </authorList>
    </citation>
    <scope>NUCLEOTIDE SEQUENCE [LARGE SCALE GENOMIC DNA]</scope>
</reference>
<evidence type="ECO:0000313" key="2">
    <source>
        <dbReference type="EMBL" id="GBP24528.1"/>
    </source>
</evidence>
<name>A0A4C1UDS5_EUMVA</name>
<comment type="caution">
    <text evidence="2">The sequence shown here is derived from an EMBL/GenBank/DDBJ whole genome shotgun (WGS) entry which is preliminary data.</text>
</comment>
<protein>
    <submittedName>
        <fullName evidence="2">Uncharacterized protein</fullName>
    </submittedName>
</protein>
<accession>A0A4C1UDS5</accession>